<gene>
    <name evidence="2" type="ORF">ACFOES_04405</name>
</gene>
<feature type="region of interest" description="Disordered" evidence="1">
    <location>
        <begin position="404"/>
        <end position="429"/>
    </location>
</feature>
<evidence type="ECO:0000256" key="1">
    <source>
        <dbReference type="SAM" id="MobiDB-lite"/>
    </source>
</evidence>
<accession>A0ABV7ADF0</accession>
<comment type="caution">
    <text evidence="2">The sequence shown here is derived from an EMBL/GenBank/DDBJ whole genome shotgun (WGS) entry which is preliminary data.</text>
</comment>
<organism evidence="2 3">
    <name type="scientific">Acidimangrovimonas pyrenivorans</name>
    <dbReference type="NCBI Taxonomy" id="2030798"/>
    <lineage>
        <taxon>Bacteria</taxon>
        <taxon>Pseudomonadati</taxon>
        <taxon>Pseudomonadota</taxon>
        <taxon>Alphaproteobacteria</taxon>
        <taxon>Rhodobacterales</taxon>
        <taxon>Paracoccaceae</taxon>
        <taxon>Acidimangrovimonas</taxon>
    </lineage>
</organism>
<dbReference type="Proteomes" id="UP001595443">
    <property type="component" value="Unassembled WGS sequence"/>
</dbReference>
<evidence type="ECO:0000313" key="3">
    <source>
        <dbReference type="Proteomes" id="UP001595443"/>
    </source>
</evidence>
<dbReference type="RefSeq" id="WP_377831964.1">
    <property type="nucleotide sequence ID" value="NZ_JBHRSK010000004.1"/>
</dbReference>
<dbReference type="Gene3D" id="3.30.930.30">
    <property type="match status" value="1"/>
</dbReference>
<reference evidence="3" key="1">
    <citation type="journal article" date="2019" name="Int. J. Syst. Evol. Microbiol.">
        <title>The Global Catalogue of Microorganisms (GCM) 10K type strain sequencing project: providing services to taxonomists for standard genome sequencing and annotation.</title>
        <authorList>
            <consortium name="The Broad Institute Genomics Platform"/>
            <consortium name="The Broad Institute Genome Sequencing Center for Infectious Disease"/>
            <person name="Wu L."/>
            <person name="Ma J."/>
        </authorList>
    </citation>
    <scope>NUCLEOTIDE SEQUENCE [LARGE SCALE GENOMIC DNA]</scope>
    <source>
        <strain evidence="3">KCTC 62192</strain>
    </source>
</reference>
<dbReference type="EMBL" id="JBHRSK010000004">
    <property type="protein sequence ID" value="MFC2967328.1"/>
    <property type="molecule type" value="Genomic_DNA"/>
</dbReference>
<name>A0ABV7ADF0_9RHOB</name>
<protein>
    <submittedName>
        <fullName evidence="2">Uncharacterized protein</fullName>
    </submittedName>
</protein>
<evidence type="ECO:0000313" key="2">
    <source>
        <dbReference type="EMBL" id="MFC2967328.1"/>
    </source>
</evidence>
<proteinExistence type="predicted"/>
<sequence length="522" mass="59789">MEQKEQIATYAERQRADGKFPAVFRLESVHPDDVAGIIGHAERRIGNVDHVDKSRSHLNRILIGSNAIAREIRAEADAMSEHNFVSNLEGLKRAGRRKEHFEALAAGKQDPFDRQKKGRGPLREFVLTLHRDFFLAGEDCPSEFRLEFLDDTGTSVAFDLRKAREFVNSSMAFLKNEFGDMLRYARVDLDEQSVHIQGLLVGYKEHEPSVRFAHGRKRFQTSQHRLIGGEPIMKMVDGEVKKLGHRKGYELAQDAVGEWFAQDRYKHLNIVRGEARAMAARGAHESAVQFFQEEDLALKMMGHGGLKIPAGAKNARRMWLLKEQAKQRSRSGNLRKDNAQNLALDYLVELGVLTSVERHESSSRRARTELLKRYESDYGTADEIISDPGSAALKRLSKTRRQVDELNKKSKERIEEEREKQRQSWESERADFEKKRDADLLKLVQERSRLHADQLELAQERREFEAEYQKGRDQAAQLVDTAYDLAESIRGVAEAVGYFKSNPGGREKFRVLERVRGPRVRG</sequence>
<keyword evidence="3" id="KW-1185">Reference proteome</keyword>